<sequence>MSQVEVIGTLKMIKELEDKDYMFYMTAYNIGPVIQGNKPSCILTFSKDNKNLYGMWRDYGEEFLTRYNVEAFKIKDTGETFTVLFYKKHRLENQIFNSRNISFLNQFGYTKEMDLGEVLEILKKRYEDFCPHEIGIFLGIPLDDVEAFMHNPKEDFITYGYWKVYYNLEEALETFKAYDDAKIRVLRDVRKEIKPWIN</sequence>
<protein>
    <submittedName>
        <fullName evidence="1">DUF3793 family protein</fullName>
    </submittedName>
</protein>
<gene>
    <name evidence="1" type="ORF">GCM10008905_32200</name>
</gene>
<reference evidence="1 2" key="1">
    <citation type="journal article" date="2019" name="Int. J. Syst. Evol. Microbiol.">
        <title>The Global Catalogue of Microorganisms (GCM) 10K type strain sequencing project: providing services to taxonomists for standard genome sequencing and annotation.</title>
        <authorList>
            <consortium name="The Broad Institute Genomics Platform"/>
            <consortium name="The Broad Institute Genome Sequencing Center for Infectious Disease"/>
            <person name="Wu L."/>
            <person name="Ma J."/>
        </authorList>
    </citation>
    <scope>NUCLEOTIDE SEQUENCE [LARGE SCALE GENOMIC DNA]</scope>
    <source>
        <strain evidence="1 2">JCM 1405</strain>
    </source>
</reference>
<organism evidence="1 2">
    <name type="scientific">Clostridium malenominatum</name>
    <dbReference type="NCBI Taxonomy" id="1539"/>
    <lineage>
        <taxon>Bacteria</taxon>
        <taxon>Bacillati</taxon>
        <taxon>Bacillota</taxon>
        <taxon>Clostridia</taxon>
        <taxon>Eubacteriales</taxon>
        <taxon>Clostridiaceae</taxon>
        <taxon>Clostridium</taxon>
    </lineage>
</organism>
<dbReference type="InterPro" id="IPR024523">
    <property type="entry name" value="DUF3793"/>
</dbReference>
<evidence type="ECO:0000313" key="1">
    <source>
        <dbReference type="EMBL" id="GAA0730653.1"/>
    </source>
</evidence>
<dbReference type="Pfam" id="PF12672">
    <property type="entry name" value="DUF3793"/>
    <property type="match status" value="1"/>
</dbReference>
<accession>A0ABN1J6X6</accession>
<comment type="caution">
    <text evidence="1">The sequence shown here is derived from an EMBL/GenBank/DDBJ whole genome shotgun (WGS) entry which is preliminary data.</text>
</comment>
<dbReference type="RefSeq" id="WP_343771368.1">
    <property type="nucleotide sequence ID" value="NZ_BAAACF010000012.1"/>
</dbReference>
<dbReference type="EMBL" id="BAAACF010000012">
    <property type="protein sequence ID" value="GAA0730653.1"/>
    <property type="molecule type" value="Genomic_DNA"/>
</dbReference>
<dbReference type="Proteomes" id="UP001500339">
    <property type="component" value="Unassembled WGS sequence"/>
</dbReference>
<keyword evidence="2" id="KW-1185">Reference proteome</keyword>
<name>A0ABN1J6X6_9CLOT</name>
<evidence type="ECO:0000313" key="2">
    <source>
        <dbReference type="Proteomes" id="UP001500339"/>
    </source>
</evidence>
<proteinExistence type="predicted"/>